<proteinExistence type="predicted"/>
<dbReference type="Gene3D" id="3.30.1490.40">
    <property type="match status" value="1"/>
</dbReference>
<organism evidence="3 4">
    <name type="scientific">Eutrema salsugineum</name>
    <name type="common">Saltwater cress</name>
    <name type="synonym">Sisymbrium salsugineum</name>
    <dbReference type="NCBI Taxonomy" id="72664"/>
    <lineage>
        <taxon>Eukaryota</taxon>
        <taxon>Viridiplantae</taxon>
        <taxon>Streptophyta</taxon>
        <taxon>Embryophyta</taxon>
        <taxon>Tracheophyta</taxon>
        <taxon>Spermatophyta</taxon>
        <taxon>Magnoliopsida</taxon>
        <taxon>eudicotyledons</taxon>
        <taxon>Gunneridae</taxon>
        <taxon>Pentapetalae</taxon>
        <taxon>rosids</taxon>
        <taxon>malvids</taxon>
        <taxon>Brassicales</taxon>
        <taxon>Brassicaceae</taxon>
        <taxon>Eutremeae</taxon>
        <taxon>Eutrema</taxon>
    </lineage>
</organism>
<dbReference type="GO" id="GO:0005829">
    <property type="term" value="C:cytosol"/>
    <property type="evidence" value="ECO:0007669"/>
    <property type="project" value="EnsemblPlants"/>
</dbReference>
<evidence type="ECO:0000259" key="2">
    <source>
        <dbReference type="PROSITE" id="PS50829"/>
    </source>
</evidence>
<sequence length="1707" mass="186493">MANSSADSAADHRNKHLSINPPHQIFKDIQGSDNAIPLSPQWLLSKPGENKTGMGTVEAQALHNPYGNHSDPVRSTGNGEETPDNLKKKDVFRPSLLDAESGRRDRWRDEERDTLSTVRKDRWRNGDKDFGDNKKIDRWDNVAPRHFGDPRRAPNDRWVDSGNKDAGTEQRRESKWNSRWGPDDKEGEITRNKWDEAGKDGEIIREKGPSLPSGDGDHYRPWRPSQGRGRGEALHSQSTPNKQVTPFSHSRGRGDNTAIFSAGRGRMSPGGGLFTSASNQSHPPGSASEKGESGPGEPSHVRYSRMKLLDVYRMAGTECFEKFPDGFIEVPSLTCEQPSDPLAICAPSSEEVTVLDGIEKGKIVSSGAPQISKDGPSGRNPAEFSQPRRIRPAGSREDMNYAAEESKDEGGETRIYPDDKFRPEASLEGYAPFRKGNEVPVRELKELGQQGNNHVQSPWRQPSVGERSSRISHDWNDPSADMRLKSSDNVWSQPKDSINHSGGNVMSLQQSQGDPRWQISEDPALRRQPSAVFDREREVRKLMPSSPEELSLYYKDPQGLVQGPFSGTDIIGWFEAGYFGIDLLVRLANAPNDSPFSLLGDVMPHLRAKSGPPPGFTGAKPNEFIDAAGTPTFPGVGKVHSGMGEADMLQNDMRYKHVAGTVAENRFIESLMSGSLNNSSQGVQGYAVNSSAGLSLPVTDGGADMYLLAKKLELERQRSGSLPSPYSYWPGRESANLMPGSENVSENAQQPVRSPSADLLSILQGATDRSSPAVSGPLPAWSHSSQKEGDVHHAKTFQTQTPFGVQQQRLPEQNSPLAGLLGQPIENNPAGMLPPDMMLVSGLSQEQQALNLLQQQQLLLQLNAQTPLSAQQQRLLLEKMLLLKHQQKQEEQQQLLRQQQQLFSQVLADQQRSQQRFGEPSYGQLQQSFDALRLQASQDMTQVNQQMQVPVSHEERGANLTDLHPHASNQNVTTFGTHPLHLQHQLFGNVDPRMSEGTVLTDQINDTHKKDLKSEYERTISADYMNSLYSEKPILSPGYHTTLNVEEPASYPDNESLTPTIAAPATSESKLLEEQAKDVYAGHGEPINELPVEIPATEVKNNELPGGRKTSEKKSKKQRANKQSADLVKAKQPETGTADDSEIKGKNKKSADTFIDNDPNLIKSSTATPSNTSLMGSEADSVRGESGVNESTVQNTRTQPGRAWKPAPGFKPKSLLEIQMEEQRVAQAEALAPKVSTTVSSVGLASPWAGIVANSDPNILRETHGEAVNTQTGVVKPENVLLKGKKSHSYDTVVAADVVAKSSDKERAVMETISNDTYMQVTPTNAESLDDDNFIEAKESKKSRKKSARAKNSGAKTTAPAPTVDSSLSTNSVEKGKSYRAVQQQEKEVLPAIPSGPSLGDFVLWKGETVNNPPPAAAWSTVPKKSTKPSSLRDIVKEQEKMTTPSHPPPSPVPTTQKSNPPPAVSQPSWSRSASSPSQAISQSKSKGDDDLFWGPVEQSTQESKQGDFPHLTSQSSWGTKNTPGKVNAGSSRQKSVSTGSAEPVLSSPVVTQASHKGKKEAATKLTEANGFRDWCRGECLRLLGTEDTSVLEFCLKLSRSEAETLLIENLGTFDPDHKFIDKFLNYKDLLPSEVVEIAFQSKGSGAVTRNNTGEDYYTAPANDGFSKVGGKKKGKKGKKVSLSASVLGFNVVSNRIMMGEIQSIED</sequence>
<dbReference type="EMBL" id="KI517441">
    <property type="protein sequence ID" value="ESQ44775.1"/>
    <property type="molecule type" value="Genomic_DNA"/>
</dbReference>
<feature type="region of interest" description="Disordered" evidence="1">
    <location>
        <begin position="1321"/>
        <end position="1563"/>
    </location>
</feature>
<feature type="compositionally biased region" description="Basic and acidic residues" evidence="1">
    <location>
        <begin position="1141"/>
        <end position="1151"/>
    </location>
</feature>
<feature type="compositionally biased region" description="Polar residues" evidence="1">
    <location>
        <begin position="449"/>
        <end position="460"/>
    </location>
</feature>
<dbReference type="Pfam" id="PF02213">
    <property type="entry name" value="GYF"/>
    <property type="match status" value="1"/>
</dbReference>
<feature type="compositionally biased region" description="Low complexity" evidence="1">
    <location>
        <begin position="1420"/>
        <end position="1430"/>
    </location>
</feature>
<dbReference type="FunFam" id="3.30.1490.40:FF:000007">
    <property type="entry name" value="GYF domain-containing protein"/>
    <property type="match status" value="1"/>
</dbReference>
<feature type="compositionally biased region" description="Polar residues" evidence="1">
    <location>
        <begin position="1512"/>
        <end position="1541"/>
    </location>
</feature>
<dbReference type="GO" id="GO:0003729">
    <property type="term" value="F:mRNA binding"/>
    <property type="evidence" value="ECO:0007669"/>
    <property type="project" value="EnsemblPlants"/>
</dbReference>
<feature type="region of interest" description="Disordered" evidence="1">
    <location>
        <begin position="719"/>
        <end position="793"/>
    </location>
</feature>
<name>V4L379_EUTSA</name>
<feature type="compositionally biased region" description="Basic and acidic residues" evidence="1">
    <location>
        <begin position="394"/>
        <end position="425"/>
    </location>
</feature>
<dbReference type="STRING" id="72664.V4L379"/>
<feature type="compositionally biased region" description="Basic and acidic residues" evidence="1">
    <location>
        <begin position="100"/>
        <end position="140"/>
    </location>
</feature>
<dbReference type="PANTHER" id="PTHR47471:SF1">
    <property type="entry name" value="PROTEIN ESSENTIAL FOR POTEXVIRUS ACCUMULATION 1"/>
    <property type="match status" value="1"/>
</dbReference>
<feature type="compositionally biased region" description="Polar residues" evidence="1">
    <location>
        <begin position="1188"/>
        <end position="1199"/>
    </location>
</feature>
<evidence type="ECO:0000313" key="4">
    <source>
        <dbReference type="Proteomes" id="UP000030689"/>
    </source>
</evidence>
<dbReference type="GO" id="GO:0000932">
    <property type="term" value="C:P-body"/>
    <property type="evidence" value="ECO:0007669"/>
    <property type="project" value="EnsemblPlants"/>
</dbReference>
<accession>V4L379</accession>
<dbReference type="SMART" id="SM00444">
    <property type="entry name" value="GYF"/>
    <property type="match status" value="1"/>
</dbReference>
<feature type="region of interest" description="Disordered" evidence="1">
    <location>
        <begin position="448"/>
        <end position="493"/>
    </location>
</feature>
<feature type="domain" description="GYF" evidence="2">
    <location>
        <begin position="549"/>
        <end position="600"/>
    </location>
</feature>
<feature type="compositionally biased region" description="Basic and acidic residues" evidence="1">
    <location>
        <begin position="146"/>
        <end position="208"/>
    </location>
</feature>
<dbReference type="InterPro" id="IPR035445">
    <property type="entry name" value="GYF-like_dom_sf"/>
</dbReference>
<dbReference type="OMA" id="DWNDPSA"/>
<dbReference type="PROSITE" id="PS50829">
    <property type="entry name" value="GYF"/>
    <property type="match status" value="1"/>
</dbReference>
<dbReference type="GO" id="GO:0030371">
    <property type="term" value="F:translation repressor activity"/>
    <property type="evidence" value="ECO:0007669"/>
    <property type="project" value="EnsemblPlants"/>
</dbReference>
<feature type="compositionally biased region" description="Polar residues" evidence="1">
    <location>
        <begin position="742"/>
        <end position="753"/>
    </location>
</feature>
<dbReference type="CDD" id="cd00072">
    <property type="entry name" value="GYF"/>
    <property type="match status" value="1"/>
</dbReference>
<keyword evidence="4" id="KW-1185">Reference proteome</keyword>
<feature type="region of interest" description="Disordered" evidence="1">
    <location>
        <begin position="1"/>
        <end position="300"/>
    </location>
</feature>
<evidence type="ECO:0000256" key="1">
    <source>
        <dbReference type="SAM" id="MobiDB-lite"/>
    </source>
</evidence>
<feature type="region of interest" description="Disordered" evidence="1">
    <location>
        <begin position="1088"/>
        <end position="1209"/>
    </location>
</feature>
<dbReference type="GO" id="GO:0002237">
    <property type="term" value="P:response to molecule of bacterial origin"/>
    <property type="evidence" value="ECO:0007669"/>
    <property type="project" value="EnsemblPlants"/>
</dbReference>
<dbReference type="Gramene" id="ESQ44775">
    <property type="protein sequence ID" value="ESQ44775"/>
    <property type="gene ID" value="EUTSA_v10003129mg"/>
</dbReference>
<dbReference type="Proteomes" id="UP000030689">
    <property type="component" value="Unassembled WGS sequence"/>
</dbReference>
<feature type="compositionally biased region" description="Polar residues" evidence="1">
    <location>
        <begin position="1364"/>
        <end position="1373"/>
    </location>
</feature>
<dbReference type="PANTHER" id="PTHR47471">
    <property type="entry name" value="GYF DOMAIN-CONTAINING PROTEIN"/>
    <property type="match status" value="1"/>
</dbReference>
<dbReference type="GO" id="GO:0050832">
    <property type="term" value="P:defense response to fungus"/>
    <property type="evidence" value="ECO:0007669"/>
    <property type="project" value="EnsemblPlants"/>
</dbReference>
<dbReference type="SUPFAM" id="SSF55277">
    <property type="entry name" value="GYF domain"/>
    <property type="match status" value="1"/>
</dbReference>
<reference evidence="3 4" key="1">
    <citation type="journal article" date="2013" name="Front. Plant Sci.">
        <title>The Reference Genome of the Halophytic Plant Eutrema salsugineum.</title>
        <authorList>
            <person name="Yang R."/>
            <person name="Jarvis D.E."/>
            <person name="Chen H."/>
            <person name="Beilstein M.A."/>
            <person name="Grimwood J."/>
            <person name="Jenkins J."/>
            <person name="Shu S."/>
            <person name="Prochnik S."/>
            <person name="Xin M."/>
            <person name="Ma C."/>
            <person name="Schmutz J."/>
            <person name="Wing R.A."/>
            <person name="Mitchell-Olds T."/>
            <person name="Schumaker K.S."/>
            <person name="Wang X."/>
        </authorList>
    </citation>
    <scope>NUCLEOTIDE SEQUENCE [LARGE SCALE GENOMIC DNA]</scope>
</reference>
<feature type="compositionally biased region" description="Polar residues" evidence="1">
    <location>
        <begin position="1162"/>
        <end position="1175"/>
    </location>
</feature>
<dbReference type="InterPro" id="IPR003169">
    <property type="entry name" value="GYF"/>
</dbReference>
<feature type="compositionally biased region" description="Low complexity" evidence="1">
    <location>
        <begin position="1466"/>
        <end position="1485"/>
    </location>
</feature>
<dbReference type="GO" id="GO:0051607">
    <property type="term" value="P:defense response to virus"/>
    <property type="evidence" value="ECO:0007669"/>
    <property type="project" value="EnsemblPlants"/>
</dbReference>
<protein>
    <recommendedName>
        <fullName evidence="2">GYF domain-containing protein</fullName>
    </recommendedName>
</protein>
<dbReference type="eggNOG" id="KOG1862">
    <property type="taxonomic scope" value="Eukaryota"/>
</dbReference>
<dbReference type="GO" id="GO:0042742">
    <property type="term" value="P:defense response to bacterium"/>
    <property type="evidence" value="ECO:0007669"/>
    <property type="project" value="EnsemblPlants"/>
</dbReference>
<dbReference type="GO" id="GO:0031347">
    <property type="term" value="P:regulation of defense response"/>
    <property type="evidence" value="ECO:0007669"/>
    <property type="project" value="EnsemblPlants"/>
</dbReference>
<evidence type="ECO:0000313" key="3">
    <source>
        <dbReference type="EMBL" id="ESQ44775.1"/>
    </source>
</evidence>
<feature type="region of interest" description="Disordered" evidence="1">
    <location>
        <begin position="365"/>
        <end position="434"/>
    </location>
</feature>
<dbReference type="GO" id="GO:0002229">
    <property type="term" value="P:defense response to oomycetes"/>
    <property type="evidence" value="ECO:0007669"/>
    <property type="project" value="EnsemblPlants"/>
</dbReference>
<feature type="compositionally biased region" description="Polar residues" evidence="1">
    <location>
        <begin position="235"/>
        <end position="248"/>
    </location>
</feature>
<feature type="compositionally biased region" description="Basic and acidic residues" evidence="1">
    <location>
        <begin position="467"/>
        <end position="486"/>
    </location>
</feature>
<gene>
    <name evidence="3" type="ORF">EUTSA_v10003129mg</name>
</gene>
<dbReference type="KEGG" id="eus:EUTSA_v10003129mg"/>
<dbReference type="OrthoDB" id="6415790at2759"/>